<dbReference type="EMBL" id="AP025591">
    <property type="protein sequence ID" value="BDG05093.1"/>
    <property type="molecule type" value="Genomic_DNA"/>
</dbReference>
<protein>
    <submittedName>
        <fullName evidence="2">Hydrolase</fullName>
    </submittedName>
</protein>
<dbReference type="RefSeq" id="WP_248353634.1">
    <property type="nucleotide sequence ID" value="NZ_AP025591.1"/>
</dbReference>
<name>A0ABM7WZW0_9BACT</name>
<sequence length="294" mass="31380">MSVYELEYRVADLGGPVHYADFGGSGPPIVLVHGLGGALQNWLCVAPRLRAHGRVLALDLAGHGRTPSRGRTARVGANRLLLDRFLAVVAGAPAVVIGNSMGGYLALAEAAAEPARVSALVLVDAAVPLAPGGGFDRGVLALFAAMATPVLGEALMLARSRRSPESRVRDLLLLCGVDHGTLARDVYEAHVAVATEHGALGRRAAADFLAAQRSLMNRLLRRRKFFEMVAGIRAPALVIQGDRDRLVRLPAARALAAERPDWRLEVLEGVGHVPQLQVPDRFLAIVEPWLRTHS</sequence>
<dbReference type="InterPro" id="IPR000073">
    <property type="entry name" value="AB_hydrolase_1"/>
</dbReference>
<dbReference type="Pfam" id="PF12697">
    <property type="entry name" value="Abhydrolase_6"/>
    <property type="match status" value="1"/>
</dbReference>
<keyword evidence="3" id="KW-1185">Reference proteome</keyword>
<dbReference type="PANTHER" id="PTHR46438:SF2">
    <property type="entry name" value="ALPHA_BETA-HYDROLASES SUPERFAMILY PROTEIN"/>
    <property type="match status" value="1"/>
</dbReference>
<keyword evidence="2" id="KW-0378">Hydrolase</keyword>
<dbReference type="PANTHER" id="PTHR46438">
    <property type="entry name" value="ALPHA/BETA-HYDROLASES SUPERFAMILY PROTEIN"/>
    <property type="match status" value="1"/>
</dbReference>
<dbReference type="Proteomes" id="UP001162891">
    <property type="component" value="Chromosome"/>
</dbReference>
<dbReference type="Gene3D" id="3.40.50.1820">
    <property type="entry name" value="alpha/beta hydrolase"/>
    <property type="match status" value="1"/>
</dbReference>
<proteinExistence type="predicted"/>
<evidence type="ECO:0000313" key="2">
    <source>
        <dbReference type="EMBL" id="BDG05093.1"/>
    </source>
</evidence>
<organism evidence="2 3">
    <name type="scientific">Anaeromyxobacter oryzae</name>
    <dbReference type="NCBI Taxonomy" id="2918170"/>
    <lineage>
        <taxon>Bacteria</taxon>
        <taxon>Pseudomonadati</taxon>
        <taxon>Myxococcota</taxon>
        <taxon>Myxococcia</taxon>
        <taxon>Myxococcales</taxon>
        <taxon>Cystobacterineae</taxon>
        <taxon>Anaeromyxobacteraceae</taxon>
        <taxon>Anaeromyxobacter</taxon>
    </lineage>
</organism>
<reference evidence="3" key="1">
    <citation type="journal article" date="2022" name="Int. J. Syst. Evol. Microbiol.">
        <title>Anaeromyxobacter oryzae sp. nov., Anaeromyxobacter diazotrophicus sp. nov. and Anaeromyxobacter paludicola sp. nov., isolated from paddy soils.</title>
        <authorList>
            <person name="Itoh H."/>
            <person name="Xu Z."/>
            <person name="Mise K."/>
            <person name="Masuda Y."/>
            <person name="Ushijima N."/>
            <person name="Hayakawa C."/>
            <person name="Shiratori Y."/>
            <person name="Senoo K."/>
        </authorList>
    </citation>
    <scope>NUCLEOTIDE SEQUENCE [LARGE SCALE GENOMIC DNA]</scope>
    <source>
        <strain evidence="3">Red232</strain>
    </source>
</reference>
<gene>
    <name evidence="2" type="ORF">AMOR_40890</name>
</gene>
<dbReference type="InterPro" id="IPR029058">
    <property type="entry name" value="AB_hydrolase_fold"/>
</dbReference>
<feature type="domain" description="AB hydrolase-1" evidence="1">
    <location>
        <begin position="29"/>
        <end position="284"/>
    </location>
</feature>
<dbReference type="GO" id="GO:0016787">
    <property type="term" value="F:hydrolase activity"/>
    <property type="evidence" value="ECO:0007669"/>
    <property type="project" value="UniProtKB-KW"/>
</dbReference>
<dbReference type="SUPFAM" id="SSF53474">
    <property type="entry name" value="alpha/beta-Hydrolases"/>
    <property type="match status" value="1"/>
</dbReference>
<dbReference type="PRINTS" id="PR00111">
    <property type="entry name" value="ABHYDROLASE"/>
</dbReference>
<accession>A0ABM7WZW0</accession>
<evidence type="ECO:0000259" key="1">
    <source>
        <dbReference type="Pfam" id="PF12697"/>
    </source>
</evidence>
<evidence type="ECO:0000313" key="3">
    <source>
        <dbReference type="Proteomes" id="UP001162891"/>
    </source>
</evidence>